<dbReference type="RefSeq" id="WP_283927823.1">
    <property type="nucleotide sequence ID" value="NZ_CP126084.1"/>
</dbReference>
<sequence length="279" mass="33538">MNQNKHVPYGIYDCLMNAIIYWMLNKGHDPQKLFRYNWDFYYDKRYDLFGGSLSKDCLINFLRAEYSLQVIDLEFSDITNDKCIFIALDTYDLSYIPDFYQKVNQLHYVLAIKHQNQIGIFDPYYNVNQMLSIDECIEAWGKFQKSILTIEDLKPKKITHNRQIYPYMAEIDYEERFFDAFKDIQVRLEEFQSNTYRLSEDYNYKKYFGCLRAVYLNRKKYFDCIEVQGNIQTDIVDSWENVLREYVKVSILGVSHFKNVIITLEKALLREISYLSNLI</sequence>
<evidence type="ECO:0000313" key="2">
    <source>
        <dbReference type="Proteomes" id="UP001177943"/>
    </source>
</evidence>
<protein>
    <submittedName>
        <fullName evidence="1">Uncharacterized protein</fullName>
    </submittedName>
</protein>
<organism evidence="1 2">
    <name type="scientific">Paenibacillus woosongensis</name>
    <dbReference type="NCBI Taxonomy" id="307580"/>
    <lineage>
        <taxon>Bacteria</taxon>
        <taxon>Bacillati</taxon>
        <taxon>Bacillota</taxon>
        <taxon>Bacilli</taxon>
        <taxon>Bacillales</taxon>
        <taxon>Paenibacillaceae</taxon>
        <taxon>Paenibacillus</taxon>
    </lineage>
</organism>
<name>A0AA95I7S3_9BACL</name>
<dbReference type="AlphaFoldDB" id="A0AA95I7S3"/>
<dbReference type="KEGG" id="pwn:QNH46_09140"/>
<reference evidence="1" key="1">
    <citation type="submission" date="2023-05" db="EMBL/GenBank/DDBJ databases">
        <title>Comparative genomics of Bacillaceae isolates and their secondary metabolite potential.</title>
        <authorList>
            <person name="Song L."/>
            <person name="Nielsen L.J."/>
            <person name="Mohite O."/>
            <person name="Xu X."/>
            <person name="Weber T."/>
            <person name="Kovacs A.T."/>
        </authorList>
    </citation>
    <scope>NUCLEOTIDE SEQUENCE</scope>
    <source>
        <strain evidence="1">B2_4</strain>
    </source>
</reference>
<dbReference type="Proteomes" id="UP001177943">
    <property type="component" value="Chromosome"/>
</dbReference>
<dbReference type="EMBL" id="CP126084">
    <property type="protein sequence ID" value="WHX50791.1"/>
    <property type="molecule type" value="Genomic_DNA"/>
</dbReference>
<evidence type="ECO:0000313" key="1">
    <source>
        <dbReference type="EMBL" id="WHX50791.1"/>
    </source>
</evidence>
<accession>A0AA95I7S3</accession>
<gene>
    <name evidence="1" type="ORF">QNH46_09140</name>
</gene>
<proteinExistence type="predicted"/>